<dbReference type="CDD" id="cd00978">
    <property type="entry name" value="chitosanase_GH46"/>
    <property type="match status" value="1"/>
</dbReference>
<dbReference type="InterPro" id="IPR023346">
    <property type="entry name" value="Lysozyme-like_dom_sf"/>
</dbReference>
<feature type="region of interest" description="Disordered" evidence="1">
    <location>
        <begin position="1"/>
        <end position="25"/>
    </location>
</feature>
<dbReference type="Gene3D" id="1.20.141.10">
    <property type="entry name" value="Chitosanase, subunit A, domain 1"/>
    <property type="match status" value="1"/>
</dbReference>
<protein>
    <recommendedName>
        <fullName evidence="4">Chitosanase</fullName>
    </recommendedName>
</protein>
<dbReference type="InterPro" id="IPR023099">
    <property type="entry name" value="Glyco_hydro_46_N"/>
</dbReference>
<comment type="caution">
    <text evidence="2">The sequence shown here is derived from an EMBL/GenBank/DDBJ whole genome shotgun (WGS) entry which is preliminary data.</text>
</comment>
<name>A0ABP8WWJ3_9PSEU</name>
<evidence type="ECO:0000313" key="3">
    <source>
        <dbReference type="Proteomes" id="UP001500325"/>
    </source>
</evidence>
<gene>
    <name evidence="2" type="ORF">GCM10023215_37740</name>
</gene>
<dbReference type="Proteomes" id="UP001500325">
    <property type="component" value="Unassembled WGS sequence"/>
</dbReference>
<evidence type="ECO:0000313" key="2">
    <source>
        <dbReference type="EMBL" id="GAA4696203.1"/>
    </source>
</evidence>
<dbReference type="SUPFAM" id="SSF53955">
    <property type="entry name" value="Lysozyme-like"/>
    <property type="match status" value="1"/>
</dbReference>
<dbReference type="Pfam" id="PF01374">
    <property type="entry name" value="Glyco_hydro_46"/>
    <property type="match status" value="1"/>
</dbReference>
<proteinExistence type="predicted"/>
<reference evidence="3" key="1">
    <citation type="journal article" date="2019" name="Int. J. Syst. Evol. Microbiol.">
        <title>The Global Catalogue of Microorganisms (GCM) 10K type strain sequencing project: providing services to taxonomists for standard genome sequencing and annotation.</title>
        <authorList>
            <consortium name="The Broad Institute Genomics Platform"/>
            <consortium name="The Broad Institute Genome Sequencing Center for Infectious Disease"/>
            <person name="Wu L."/>
            <person name="Ma J."/>
        </authorList>
    </citation>
    <scope>NUCLEOTIDE SEQUENCE [LARGE SCALE GENOMIC DNA]</scope>
    <source>
        <strain evidence="3">JCM 18055</strain>
    </source>
</reference>
<dbReference type="EMBL" id="BAABIC010000012">
    <property type="protein sequence ID" value="GAA4696203.1"/>
    <property type="molecule type" value="Genomic_DNA"/>
</dbReference>
<keyword evidence="3" id="KW-1185">Reference proteome</keyword>
<dbReference type="Gene3D" id="3.30.386.10">
    <property type="entry name" value="Chitosanase, subunit A, domain 2"/>
    <property type="match status" value="1"/>
</dbReference>
<evidence type="ECO:0008006" key="4">
    <source>
        <dbReference type="Google" id="ProtNLM"/>
    </source>
</evidence>
<dbReference type="RefSeq" id="WP_345381901.1">
    <property type="nucleotide sequence ID" value="NZ_BAABIC010000012.1"/>
</dbReference>
<evidence type="ECO:0000256" key="1">
    <source>
        <dbReference type="SAM" id="MobiDB-lite"/>
    </source>
</evidence>
<sequence>MQRTLFLSRETRPAGRPRRRRPAPGRPRFLAVLGAVVAGAALLTAALLLLLGGAGSTGGATGTGTATGGSTTSARDVDQVVGQLVSVFENGTPEIQYAYVEDLDDGRGYTAGRAGFCTACGDLLTVVDRYTAQVPDNALAGYVPTLTGLAASFGDSTADLDGFEEAWRSAADDPVFRQVQDQVTDELYVAPARELAEANGVRSALGLAALVDTAVQHGTQDGPDGLPDLVRRTNADMGGSPADDVDETEWLRDFLDIRRTVLENPSSSATSEVWSESVGRVDALDALLAAGNLDLATPFTVDPWGDPQTIG</sequence>
<organism evidence="2 3">
    <name type="scientific">Pseudonocardia yuanmonensis</name>
    <dbReference type="NCBI Taxonomy" id="1095914"/>
    <lineage>
        <taxon>Bacteria</taxon>
        <taxon>Bacillati</taxon>
        <taxon>Actinomycetota</taxon>
        <taxon>Actinomycetes</taxon>
        <taxon>Pseudonocardiales</taxon>
        <taxon>Pseudonocardiaceae</taxon>
        <taxon>Pseudonocardia</taxon>
    </lineage>
</organism>
<dbReference type="InterPro" id="IPR000400">
    <property type="entry name" value="Glyco_hydro_46"/>
</dbReference>
<accession>A0ABP8WWJ3</accession>